<dbReference type="InterPro" id="IPR000014">
    <property type="entry name" value="PAS"/>
</dbReference>
<feature type="domain" description="PAS" evidence="2">
    <location>
        <begin position="159"/>
        <end position="225"/>
    </location>
</feature>
<dbReference type="KEGG" id="fbl:Fbal_1930"/>
<evidence type="ECO:0000313" key="4">
    <source>
        <dbReference type="Proteomes" id="UP000006683"/>
    </source>
</evidence>
<reference evidence="3 4" key="1">
    <citation type="journal article" date="2010" name="Stand. Genomic Sci.">
        <title>Complete genome sequence of Ferrimonas balearica type strain (PAT).</title>
        <authorList>
            <person name="Nolan M."/>
            <person name="Sikorski J."/>
            <person name="Davenport K."/>
            <person name="Lucas S."/>
            <person name="Glavina Del Rio T."/>
            <person name="Tice H."/>
            <person name="Cheng J."/>
            <person name="Goodwin L."/>
            <person name="Pitluck S."/>
            <person name="Liolios K."/>
            <person name="Ivanova N."/>
            <person name="Mavromatis K."/>
            <person name="Ovchinnikova G."/>
            <person name="Pati A."/>
            <person name="Chen A."/>
            <person name="Palaniappan K."/>
            <person name="Land M."/>
            <person name="Hauser L."/>
            <person name="Chang Y."/>
            <person name="Jeffries C."/>
            <person name="Tapia R."/>
            <person name="Brettin T."/>
            <person name="Detter J."/>
            <person name="Han C."/>
            <person name="Yasawong M."/>
            <person name="Rohde M."/>
            <person name="Tindall B."/>
            <person name="Goker M."/>
            <person name="Woyke T."/>
            <person name="Bristow J."/>
            <person name="Eisen J."/>
            <person name="Markowitz V."/>
            <person name="Hugenholtz P."/>
            <person name="Kyrpides N."/>
            <person name="Klenk H."/>
            <person name="Lapidus A."/>
        </authorList>
    </citation>
    <scope>NUCLEOTIDE SEQUENCE [LARGE SCALE GENOMIC DNA]</scope>
    <source>
        <strain evidence="4">DSM 9799 / CCM 4581 / KCTC 23876 / PAT</strain>
    </source>
</reference>
<dbReference type="Gene3D" id="3.30.450.20">
    <property type="entry name" value="PAS domain"/>
    <property type="match status" value="1"/>
</dbReference>
<evidence type="ECO:0000256" key="1">
    <source>
        <dbReference type="SAM" id="Coils"/>
    </source>
</evidence>
<evidence type="ECO:0000313" key="3">
    <source>
        <dbReference type="EMBL" id="ADN76133.1"/>
    </source>
</evidence>
<dbReference type="InterPro" id="IPR035965">
    <property type="entry name" value="PAS-like_dom_sf"/>
</dbReference>
<dbReference type="GeneID" id="67182141"/>
<dbReference type="HOGENOM" id="CLU_656806_0_0_6"/>
<accession>E1ST86</accession>
<dbReference type="CDD" id="cd00130">
    <property type="entry name" value="PAS"/>
    <property type="match status" value="1"/>
</dbReference>
<dbReference type="AlphaFoldDB" id="E1ST86"/>
<proteinExistence type="predicted"/>
<organism evidence="3 4">
    <name type="scientific">Ferrimonas balearica (strain DSM 9799 / CCM 4581 / KCTC 23876 / PAT)</name>
    <dbReference type="NCBI Taxonomy" id="550540"/>
    <lineage>
        <taxon>Bacteria</taxon>
        <taxon>Pseudomonadati</taxon>
        <taxon>Pseudomonadota</taxon>
        <taxon>Gammaproteobacteria</taxon>
        <taxon>Alteromonadales</taxon>
        <taxon>Ferrimonadaceae</taxon>
        <taxon>Ferrimonas</taxon>
    </lineage>
</organism>
<evidence type="ECO:0000259" key="2">
    <source>
        <dbReference type="SMART" id="SM00091"/>
    </source>
</evidence>
<protein>
    <recommendedName>
        <fullName evidence="2">PAS domain-containing protein</fullName>
    </recommendedName>
</protein>
<dbReference type="EMBL" id="CP002209">
    <property type="protein sequence ID" value="ADN76133.1"/>
    <property type="molecule type" value="Genomic_DNA"/>
</dbReference>
<dbReference type="SMART" id="SM00091">
    <property type="entry name" value="PAS"/>
    <property type="match status" value="1"/>
</dbReference>
<dbReference type="OrthoDB" id="6400548at2"/>
<dbReference type="Proteomes" id="UP000006683">
    <property type="component" value="Chromosome"/>
</dbReference>
<sequence length="418" mass="47096">MSEAWRRLAQTARGESLIHQVAQSLYADGRWSFVALGHHLNGQVRIQVASQAGQALAPIEYPLDTAPCRLLYQANRPVDSLIYYPQLKRFSHWPLVHQFELGCYLGRRLDLPPALGEFHLFIMDKISRAEQELPKRLLVTAADRVADDLRRRADEQELNALRQMQQSNPLAFARLSPSGQIHQISEGFAQRLDKPQSELQGRHLGELVDLGENLSVRDLLANPAGIKRPARVTDRDGRPVWFSLELSPIDGQLGFVVTLTPSAPNEHNAFESGHLGDESLLHDRVQHELARLHRNQQVAALFFIGIDGGEVSEAQWHQLNDLLRPLLRSEDLVAQRDDQYLAVLTACFDNRGKPPREQMSAIAGKLHQQLQQWPAREAGQLVIRSRLLTSWDNDPAQVLDPAQATRWRVPDASLHSTG</sequence>
<dbReference type="STRING" id="550540.Fbal_1930"/>
<keyword evidence="1" id="KW-0175">Coiled coil</keyword>
<dbReference type="RefSeq" id="WP_013345439.1">
    <property type="nucleotide sequence ID" value="NC_014541.1"/>
</dbReference>
<keyword evidence="4" id="KW-1185">Reference proteome</keyword>
<feature type="coiled-coil region" evidence="1">
    <location>
        <begin position="139"/>
        <end position="166"/>
    </location>
</feature>
<dbReference type="SUPFAM" id="SSF55785">
    <property type="entry name" value="PYP-like sensor domain (PAS domain)"/>
    <property type="match status" value="1"/>
</dbReference>
<gene>
    <name evidence="3" type="ordered locus">Fbal_1930</name>
</gene>
<name>E1ST86_FERBD</name>